<dbReference type="PATRIC" id="fig|1348973.3.peg.291"/>
<feature type="domain" description="DUF4097" evidence="2">
    <location>
        <begin position="124"/>
        <end position="343"/>
    </location>
</feature>
<name>A0A072NRG8_SCHAZ</name>
<evidence type="ECO:0000313" key="4">
    <source>
        <dbReference type="EMBL" id="KEF40279.1"/>
    </source>
</evidence>
<evidence type="ECO:0000259" key="3">
    <source>
        <dbReference type="Pfam" id="PF22746"/>
    </source>
</evidence>
<protein>
    <submittedName>
        <fullName evidence="4">Uncharacterized protein</fullName>
    </submittedName>
</protein>
<dbReference type="Proteomes" id="UP000027936">
    <property type="component" value="Unassembled WGS sequence"/>
</dbReference>
<dbReference type="EMBL" id="JJRY01000001">
    <property type="protein sequence ID" value="KEF40279.1"/>
    <property type="molecule type" value="Genomic_DNA"/>
</dbReference>
<comment type="caution">
    <text evidence="4">The sequence shown here is derived from an EMBL/GenBank/DDBJ whole genome shotgun (WGS) entry which is preliminary data.</text>
</comment>
<dbReference type="InterPro" id="IPR025164">
    <property type="entry name" value="Toastrack_DUF4097"/>
</dbReference>
<reference evidence="4 5" key="1">
    <citation type="submission" date="2014-04" db="EMBL/GenBank/DDBJ databases">
        <title>Draft genome sequence of Bacillus azotoformans MEV2011, a (co-) denitrifying strain unable to grow in the presence of oxygen.</title>
        <authorList>
            <person name="Nielsen M."/>
            <person name="Schreiber L."/>
            <person name="Finster K."/>
            <person name="Schramm A."/>
        </authorList>
    </citation>
    <scope>NUCLEOTIDE SEQUENCE [LARGE SCALE GENOMIC DNA]</scope>
    <source>
        <strain evidence="4 5">MEV2011</strain>
    </source>
</reference>
<dbReference type="RefSeq" id="WP_035192657.1">
    <property type="nucleotide sequence ID" value="NZ_JJRY01000001.1"/>
</dbReference>
<feature type="region of interest" description="Disordered" evidence="1">
    <location>
        <begin position="24"/>
        <end position="59"/>
    </location>
</feature>
<feature type="compositionally biased region" description="Polar residues" evidence="1">
    <location>
        <begin position="37"/>
        <end position="59"/>
    </location>
</feature>
<dbReference type="AlphaFoldDB" id="A0A072NRG8"/>
<gene>
    <name evidence="4" type="ORF">M670_00305</name>
</gene>
<dbReference type="InterPro" id="IPR016599">
    <property type="entry name" value="UCP012569"/>
</dbReference>
<evidence type="ECO:0000313" key="5">
    <source>
        <dbReference type="Proteomes" id="UP000027936"/>
    </source>
</evidence>
<dbReference type="PIRSF" id="PIRSF012569">
    <property type="entry name" value="UCP012569"/>
    <property type="match status" value="1"/>
</dbReference>
<feature type="domain" description="YvlB/LiaX N-terminal" evidence="3">
    <location>
        <begin position="3"/>
        <end position="34"/>
    </location>
</feature>
<sequence length="379" mass="42698">MNEERKQILQMVESGKITVEEALKLMEAMEKTKQDPEPNNGSGANQTKQESETSFEPSTFVNYDSNYSSASGEQKGYKRHSFIDKFTDFIDSALQKIKDVDLDFNFGTPVEVNHIFQHKDVYLSNINLDISNGNIKIIPWEERDVRIECNAKVYKSDSFDDAKTYFLKSVRFSIDGESMKFSVEPKQIKMSTVLYIPKAVYNEIQIRMFNGHVAGEGLQANKLKVNTANGNIDFSHLQGQDFEFETANGHIKIVDSFSQEIEAETINGTINVHGAFEKVDLQSFSSNIICKLQDLKSKIVYLNTKTGSIDLFLPTDLEVKGKIKSNIGGFKCELTDLKILDEKKDVIQKELNFIANSGKTDKLYVEASSNAGSILVKNL</sequence>
<dbReference type="InterPro" id="IPR053959">
    <property type="entry name" value="YvlB/LiaX_N"/>
</dbReference>
<dbReference type="Pfam" id="PF13349">
    <property type="entry name" value="DUF4097"/>
    <property type="match status" value="1"/>
</dbReference>
<evidence type="ECO:0000259" key="2">
    <source>
        <dbReference type="Pfam" id="PF13349"/>
    </source>
</evidence>
<evidence type="ECO:0000256" key="1">
    <source>
        <dbReference type="SAM" id="MobiDB-lite"/>
    </source>
</evidence>
<accession>A0A072NRG8</accession>
<dbReference type="OrthoDB" id="2240743at2"/>
<proteinExistence type="predicted"/>
<dbReference type="Pfam" id="PF22746">
    <property type="entry name" value="SHOCT-like_DUF2089-C"/>
    <property type="match status" value="1"/>
</dbReference>
<organism evidence="4 5">
    <name type="scientific">Schinkia azotoformans MEV2011</name>
    <dbReference type="NCBI Taxonomy" id="1348973"/>
    <lineage>
        <taxon>Bacteria</taxon>
        <taxon>Bacillati</taxon>
        <taxon>Bacillota</taxon>
        <taxon>Bacilli</taxon>
        <taxon>Bacillales</taxon>
        <taxon>Bacillaceae</taxon>
        <taxon>Calidifontibacillus/Schinkia group</taxon>
        <taxon>Schinkia</taxon>
    </lineage>
</organism>
<feature type="compositionally biased region" description="Basic and acidic residues" evidence="1">
    <location>
        <begin position="24"/>
        <end position="36"/>
    </location>
</feature>